<evidence type="ECO:0000313" key="3">
    <source>
        <dbReference type="Proteomes" id="UP000000600"/>
    </source>
</evidence>
<feature type="region of interest" description="Disordered" evidence="1">
    <location>
        <begin position="306"/>
        <end position="327"/>
    </location>
</feature>
<reference evidence="2 3" key="1">
    <citation type="journal article" date="2006" name="Nature">
        <title>Global trends of whole-genome duplications revealed by the ciliate Paramecium tetraurelia.</title>
        <authorList>
            <consortium name="Genoscope"/>
            <person name="Aury J.-M."/>
            <person name="Jaillon O."/>
            <person name="Duret L."/>
            <person name="Noel B."/>
            <person name="Jubin C."/>
            <person name="Porcel B.M."/>
            <person name="Segurens B."/>
            <person name="Daubin V."/>
            <person name="Anthouard V."/>
            <person name="Aiach N."/>
            <person name="Arnaiz O."/>
            <person name="Billaut A."/>
            <person name="Beisson J."/>
            <person name="Blanc I."/>
            <person name="Bouhouche K."/>
            <person name="Camara F."/>
            <person name="Duharcourt S."/>
            <person name="Guigo R."/>
            <person name="Gogendeau D."/>
            <person name="Katinka M."/>
            <person name="Keller A.-M."/>
            <person name="Kissmehl R."/>
            <person name="Klotz C."/>
            <person name="Koll F."/>
            <person name="Le Moue A."/>
            <person name="Lepere C."/>
            <person name="Malinsky S."/>
            <person name="Nowacki M."/>
            <person name="Nowak J.K."/>
            <person name="Plattner H."/>
            <person name="Poulain J."/>
            <person name="Ruiz F."/>
            <person name="Serrano V."/>
            <person name="Zagulski M."/>
            <person name="Dessen P."/>
            <person name="Betermier M."/>
            <person name="Weissenbach J."/>
            <person name="Scarpelli C."/>
            <person name="Schachter V."/>
            <person name="Sperling L."/>
            <person name="Meyer E."/>
            <person name="Cohen J."/>
            <person name="Wincker P."/>
        </authorList>
    </citation>
    <scope>NUCLEOTIDE SEQUENCE [LARGE SCALE GENOMIC DNA]</scope>
    <source>
        <strain evidence="2 3">Stock d4-2</strain>
    </source>
</reference>
<sequence>MTSFQINEIICQYSNKNYLNNMHQTDPRQQQPFQMNNIYQGSPIQSQYLQSPGIPQQYQQSPQNPIIQSPQTYQPQQQFSSPYQIPQSQQFLQQPQIRQPQLPVQQNPILPVTSQPFIPARQQSPINIRPSYQPVTVQVAPPVQQVILQQPAVQPQTQVQEFRHVERPLQVITVDEIEAPWRLKCATLERQILELQIQIRKNNGTIVEETVQEIQDDTKVKNLELQKLELEQKIHEDEQLMDELRNRLEELRQEYEIIITEKVTYASNEVETWMKKYGNLEKNYAESTQKIADLKRQLAQVEAADKAMQEQKKSEVRTEVRRSSKLY</sequence>
<gene>
    <name evidence="2" type="ORF">GSPATT00033773001</name>
</gene>
<dbReference type="GeneID" id="5017102"/>
<accession>A0BZF3</accession>
<protein>
    <submittedName>
        <fullName evidence="2">Uncharacterized protein</fullName>
    </submittedName>
</protein>
<dbReference type="InParanoid" id="A0BZF3"/>
<dbReference type="AlphaFoldDB" id="A0BZF3"/>
<organism evidence="2 3">
    <name type="scientific">Paramecium tetraurelia</name>
    <dbReference type="NCBI Taxonomy" id="5888"/>
    <lineage>
        <taxon>Eukaryota</taxon>
        <taxon>Sar</taxon>
        <taxon>Alveolata</taxon>
        <taxon>Ciliophora</taxon>
        <taxon>Intramacronucleata</taxon>
        <taxon>Oligohymenophorea</taxon>
        <taxon>Peniculida</taxon>
        <taxon>Parameciidae</taxon>
        <taxon>Paramecium</taxon>
    </lineage>
</organism>
<dbReference type="Proteomes" id="UP000000600">
    <property type="component" value="Unassembled WGS sequence"/>
</dbReference>
<dbReference type="KEGG" id="ptm:GSPATT00033773001"/>
<dbReference type="OMA" id="MNNIYQG"/>
<evidence type="ECO:0000256" key="1">
    <source>
        <dbReference type="SAM" id="MobiDB-lite"/>
    </source>
</evidence>
<evidence type="ECO:0000313" key="2">
    <source>
        <dbReference type="EMBL" id="CAK63920.1"/>
    </source>
</evidence>
<keyword evidence="3" id="KW-1185">Reference proteome</keyword>
<name>A0BZF3_PARTE</name>
<feature type="region of interest" description="Disordered" evidence="1">
    <location>
        <begin position="54"/>
        <end position="80"/>
    </location>
</feature>
<proteinExistence type="predicted"/>
<dbReference type="EMBL" id="CT868029">
    <property type="protein sequence ID" value="CAK63920.1"/>
    <property type="molecule type" value="Genomic_DNA"/>
</dbReference>
<dbReference type="HOGENOM" id="CLU_913534_0_0_1"/>
<dbReference type="RefSeq" id="XP_001431318.1">
    <property type="nucleotide sequence ID" value="XM_001431281.1"/>
</dbReference>
<dbReference type="OrthoDB" id="311876at2759"/>